<dbReference type="EMBL" id="VUJU01003389">
    <property type="protein sequence ID" value="KAF0758056.1"/>
    <property type="molecule type" value="Genomic_DNA"/>
</dbReference>
<feature type="compositionally biased region" description="Acidic residues" evidence="1">
    <location>
        <begin position="15"/>
        <end position="33"/>
    </location>
</feature>
<accession>A0A6G0YLK4</accession>
<feature type="region of interest" description="Disordered" evidence="1">
    <location>
        <begin position="1"/>
        <end position="59"/>
    </location>
</feature>
<dbReference type="AlphaFoldDB" id="A0A6G0YLK4"/>
<evidence type="ECO:0000313" key="2">
    <source>
        <dbReference type="EMBL" id="KAF0758056.1"/>
    </source>
</evidence>
<organism evidence="2 3">
    <name type="scientific">Aphis craccivora</name>
    <name type="common">Cowpea aphid</name>
    <dbReference type="NCBI Taxonomy" id="307492"/>
    <lineage>
        <taxon>Eukaryota</taxon>
        <taxon>Metazoa</taxon>
        <taxon>Ecdysozoa</taxon>
        <taxon>Arthropoda</taxon>
        <taxon>Hexapoda</taxon>
        <taxon>Insecta</taxon>
        <taxon>Pterygota</taxon>
        <taxon>Neoptera</taxon>
        <taxon>Paraneoptera</taxon>
        <taxon>Hemiptera</taxon>
        <taxon>Sternorrhyncha</taxon>
        <taxon>Aphidomorpha</taxon>
        <taxon>Aphidoidea</taxon>
        <taxon>Aphididae</taxon>
        <taxon>Aphidini</taxon>
        <taxon>Aphis</taxon>
        <taxon>Aphis</taxon>
    </lineage>
</organism>
<reference evidence="2 3" key="1">
    <citation type="submission" date="2019-08" db="EMBL/GenBank/DDBJ databases">
        <title>Whole genome of Aphis craccivora.</title>
        <authorList>
            <person name="Voronova N.V."/>
            <person name="Shulinski R.S."/>
            <person name="Bandarenka Y.V."/>
            <person name="Zhorov D.G."/>
            <person name="Warner D."/>
        </authorList>
    </citation>
    <scope>NUCLEOTIDE SEQUENCE [LARGE SCALE GENOMIC DNA]</scope>
    <source>
        <strain evidence="2">180601</strain>
        <tissue evidence="2">Whole Body</tissue>
    </source>
</reference>
<name>A0A6G0YLK4_APHCR</name>
<sequence>MSSFSEEISSNDGMGSDEEMVSNEEIDSEEFGSDFEMKSSEEFIDSDDEGNYSEDGSRYESSITSIVLSPYYSYLAQLSVALN</sequence>
<dbReference type="Proteomes" id="UP000478052">
    <property type="component" value="Unassembled WGS sequence"/>
</dbReference>
<feature type="compositionally biased region" description="Acidic residues" evidence="1">
    <location>
        <begin position="42"/>
        <end position="52"/>
    </location>
</feature>
<evidence type="ECO:0000313" key="3">
    <source>
        <dbReference type="Proteomes" id="UP000478052"/>
    </source>
</evidence>
<protein>
    <submittedName>
        <fullName evidence="2">Protein AATF</fullName>
    </submittedName>
</protein>
<evidence type="ECO:0000256" key="1">
    <source>
        <dbReference type="SAM" id="MobiDB-lite"/>
    </source>
</evidence>
<proteinExistence type="predicted"/>
<gene>
    <name evidence="2" type="ORF">FWK35_00015948</name>
</gene>
<feature type="compositionally biased region" description="Polar residues" evidence="1">
    <location>
        <begin position="1"/>
        <end position="13"/>
    </location>
</feature>
<keyword evidence="3" id="KW-1185">Reference proteome</keyword>
<comment type="caution">
    <text evidence="2">The sequence shown here is derived from an EMBL/GenBank/DDBJ whole genome shotgun (WGS) entry which is preliminary data.</text>
</comment>